<reference evidence="11 12" key="1">
    <citation type="submission" date="2018-07" db="EMBL/GenBank/DDBJ databases">
        <title>Halioglobus sp. genome submission.</title>
        <authorList>
            <person name="Ye M.-Q."/>
            <person name="Du Z.-J."/>
        </authorList>
    </citation>
    <scope>NUCLEOTIDE SEQUENCE [LARGE SCALE GENOMIC DNA]</scope>
    <source>
        <strain evidence="11 12">U0301</strain>
    </source>
</reference>
<evidence type="ECO:0000256" key="5">
    <source>
        <dbReference type="PROSITE-ProRule" id="PRU10099"/>
    </source>
</evidence>
<feature type="active site" evidence="5">
    <location>
        <position position="38"/>
    </location>
</feature>
<evidence type="ECO:0000256" key="6">
    <source>
        <dbReference type="PROSITE-ProRule" id="PRU10100"/>
    </source>
</evidence>
<dbReference type="Pfam" id="PF17763">
    <property type="entry name" value="Asparaginase_C"/>
    <property type="match status" value="1"/>
</dbReference>
<dbReference type="Proteomes" id="UP000265509">
    <property type="component" value="Unassembled WGS sequence"/>
</dbReference>
<dbReference type="PROSITE" id="PS00917">
    <property type="entry name" value="ASN_GLN_ASE_2"/>
    <property type="match status" value="1"/>
</dbReference>
<evidence type="ECO:0000256" key="4">
    <source>
        <dbReference type="PIRSR" id="PIRSR001220-2"/>
    </source>
</evidence>
<dbReference type="SMART" id="SM00870">
    <property type="entry name" value="Asparaginase"/>
    <property type="match status" value="1"/>
</dbReference>
<dbReference type="PIRSF" id="PIRSF001220">
    <property type="entry name" value="L-ASNase_gatD"/>
    <property type="match status" value="1"/>
</dbReference>
<feature type="signal peptide" evidence="8">
    <location>
        <begin position="1"/>
        <end position="22"/>
    </location>
</feature>
<keyword evidence="8" id="KW-0732">Signal</keyword>
<dbReference type="InterPro" id="IPR027475">
    <property type="entry name" value="Asparaginase/glutaminase_AS2"/>
</dbReference>
<evidence type="ECO:0000256" key="1">
    <source>
        <dbReference type="ARBA" id="ARBA00010518"/>
    </source>
</evidence>
<keyword evidence="2 11" id="KW-0378">Hydrolase</keyword>
<evidence type="ECO:0000259" key="10">
    <source>
        <dbReference type="Pfam" id="PF17763"/>
    </source>
</evidence>
<dbReference type="PROSITE" id="PS51732">
    <property type="entry name" value="ASN_GLN_ASE_3"/>
    <property type="match status" value="1"/>
</dbReference>
<dbReference type="OrthoDB" id="9788068at2"/>
<dbReference type="InterPro" id="IPR036152">
    <property type="entry name" value="Asp/glu_Ase-like_sf"/>
</dbReference>
<dbReference type="FunFam" id="3.40.50.1170:FF:000001">
    <property type="entry name" value="L-asparaginase 2"/>
    <property type="match status" value="1"/>
</dbReference>
<comment type="caution">
    <text evidence="11">The sequence shown here is derived from an EMBL/GenBank/DDBJ whole genome shotgun (WGS) entry which is preliminary data.</text>
</comment>
<evidence type="ECO:0000256" key="2">
    <source>
        <dbReference type="ARBA" id="ARBA00022801"/>
    </source>
</evidence>
<dbReference type="InterPro" id="IPR037152">
    <property type="entry name" value="L-asparaginase_N_sf"/>
</dbReference>
<protein>
    <submittedName>
        <fullName evidence="11">Type II asparaginase</fullName>
        <ecNumber evidence="11">3.5.1.1</ecNumber>
    </submittedName>
</protein>
<keyword evidence="12" id="KW-1185">Reference proteome</keyword>
<dbReference type="PRINTS" id="PR00139">
    <property type="entry name" value="ASNGLNASE"/>
</dbReference>
<dbReference type="InterPro" id="IPR020827">
    <property type="entry name" value="Asparaginase/glutaminase_AS1"/>
</dbReference>
<dbReference type="NCBIfam" id="TIGR00520">
    <property type="entry name" value="asnASE_II"/>
    <property type="match status" value="1"/>
</dbReference>
<dbReference type="GO" id="GO:0004067">
    <property type="term" value="F:asparaginase activity"/>
    <property type="evidence" value="ECO:0007669"/>
    <property type="project" value="UniProtKB-UniRule"/>
</dbReference>
<gene>
    <name evidence="11" type="ORF">DWB85_04350</name>
</gene>
<dbReference type="InterPro" id="IPR004550">
    <property type="entry name" value="AsnASE_II"/>
</dbReference>
<feature type="domain" description="Asparaginase/glutaminase C-terminal" evidence="10">
    <location>
        <begin position="241"/>
        <end position="351"/>
    </location>
</feature>
<dbReference type="SUPFAM" id="SSF53774">
    <property type="entry name" value="Glutaminase/Asparaginase"/>
    <property type="match status" value="1"/>
</dbReference>
<dbReference type="PANTHER" id="PTHR11707">
    <property type="entry name" value="L-ASPARAGINASE"/>
    <property type="match status" value="1"/>
</dbReference>
<feature type="active site" description="O-isoaspartyl threonine intermediate" evidence="3">
    <location>
        <position position="38"/>
    </location>
</feature>
<accession>A0A3L7E472</accession>
<dbReference type="InterPro" id="IPR027474">
    <property type="entry name" value="L-asparaginase_N"/>
</dbReference>
<dbReference type="Gene3D" id="3.40.50.1170">
    <property type="entry name" value="L-asparaginase, N-terminal domain"/>
    <property type="match status" value="1"/>
</dbReference>
<dbReference type="InterPro" id="IPR040919">
    <property type="entry name" value="Asparaginase_C"/>
</dbReference>
<feature type="domain" description="L-asparaginase N-terminal" evidence="9">
    <location>
        <begin position="29"/>
        <end position="220"/>
    </location>
</feature>
<evidence type="ECO:0000256" key="3">
    <source>
        <dbReference type="PIRSR" id="PIRSR001220-1"/>
    </source>
</evidence>
<evidence type="ECO:0000259" key="9">
    <source>
        <dbReference type="Pfam" id="PF00710"/>
    </source>
</evidence>
<dbReference type="PANTHER" id="PTHR11707:SF28">
    <property type="entry name" value="60 KDA LYSOPHOSPHOLIPASE"/>
    <property type="match status" value="1"/>
</dbReference>
<evidence type="ECO:0000256" key="7">
    <source>
        <dbReference type="RuleBase" id="RU004456"/>
    </source>
</evidence>
<dbReference type="SFLD" id="SFLDS00057">
    <property type="entry name" value="Glutaminase/Asparaginase"/>
    <property type="match status" value="1"/>
</dbReference>
<dbReference type="EMBL" id="QRAN01000003">
    <property type="protein sequence ID" value="RLQ23202.1"/>
    <property type="molecule type" value="Genomic_DNA"/>
</dbReference>
<dbReference type="PROSITE" id="PS00144">
    <property type="entry name" value="ASN_GLN_ASE_1"/>
    <property type="match status" value="1"/>
</dbReference>
<comment type="similarity">
    <text evidence="1 7">Belongs to the asparaginase 1 family.</text>
</comment>
<organism evidence="11 12">
    <name type="scientific">Seongchinamella sediminis</name>
    <dbReference type="NCBI Taxonomy" id="2283635"/>
    <lineage>
        <taxon>Bacteria</taxon>
        <taxon>Pseudomonadati</taxon>
        <taxon>Pseudomonadota</taxon>
        <taxon>Gammaproteobacteria</taxon>
        <taxon>Cellvibrionales</taxon>
        <taxon>Halieaceae</taxon>
        <taxon>Seongchinamella</taxon>
    </lineage>
</organism>
<evidence type="ECO:0000256" key="8">
    <source>
        <dbReference type="SAM" id="SignalP"/>
    </source>
</evidence>
<dbReference type="CDD" id="cd08964">
    <property type="entry name" value="L-asparaginase_II"/>
    <property type="match status" value="1"/>
</dbReference>
<sequence length="354" mass="36709">MNMFSRILVLAATLASAAVTMAGESMKPNIVILATGGTIAGAAATGTQAGYTSAEVGVETLISAVPQLAELAQVKGEQVANVGSQDMNDDIWLQLAGRVNALLADEAVDGIVITHGTDTIEETAYFLNLVVASDKPVVMTAAMRPATALSADGPLNIYNAVAVAADPEAKGRGVLVVINDDIHGARGMTKTSTTDVQTFVSAERGLMGASLYGKNTYYRQPYRLHTSGSEFAGAELNQLPRVDIIYISAGVSADLIDAAVASGARGIVTAGVGNGNMPKEALAALERARQNSVVVVRSTRVTSGTVGRNIEIDDDALGTVASGELNPAQARVLLKLVLTKTDLPGDVQAYFDQY</sequence>
<feature type="chain" id="PRO_5018032521" evidence="8">
    <location>
        <begin position="23"/>
        <end position="354"/>
    </location>
</feature>
<dbReference type="AlphaFoldDB" id="A0A3L7E472"/>
<name>A0A3L7E472_9GAMM</name>
<dbReference type="EC" id="3.5.1.1" evidence="11"/>
<dbReference type="GO" id="GO:0006528">
    <property type="term" value="P:asparagine metabolic process"/>
    <property type="evidence" value="ECO:0007669"/>
    <property type="project" value="InterPro"/>
</dbReference>
<proteinExistence type="inferred from homology"/>
<feature type="binding site" evidence="4">
    <location>
        <position position="84"/>
    </location>
    <ligand>
        <name>substrate</name>
    </ligand>
</feature>
<feature type="binding site" evidence="4">
    <location>
        <begin position="117"/>
        <end position="118"/>
    </location>
    <ligand>
        <name>substrate</name>
    </ligand>
</feature>
<dbReference type="InterPro" id="IPR027473">
    <property type="entry name" value="L-asparaginase_C"/>
</dbReference>
<dbReference type="Pfam" id="PF00710">
    <property type="entry name" value="Asparaginase"/>
    <property type="match status" value="1"/>
</dbReference>
<dbReference type="Gene3D" id="3.40.50.40">
    <property type="match status" value="1"/>
</dbReference>
<dbReference type="PIRSF" id="PIRSF500176">
    <property type="entry name" value="L_ASNase"/>
    <property type="match status" value="1"/>
</dbReference>
<evidence type="ECO:0000313" key="11">
    <source>
        <dbReference type="EMBL" id="RLQ23202.1"/>
    </source>
</evidence>
<feature type="active site" evidence="6">
    <location>
        <position position="117"/>
    </location>
</feature>
<evidence type="ECO:0000313" key="12">
    <source>
        <dbReference type="Proteomes" id="UP000265509"/>
    </source>
</evidence>
<dbReference type="InterPro" id="IPR006034">
    <property type="entry name" value="Asparaginase/glutaminase-like"/>
</dbReference>